<protein>
    <submittedName>
        <fullName evidence="2">Uncharacterized protein</fullName>
    </submittedName>
</protein>
<dbReference type="EMBL" id="JASBNA010000001">
    <property type="protein sequence ID" value="KAK7696629.1"/>
    <property type="molecule type" value="Genomic_DNA"/>
</dbReference>
<comment type="caution">
    <text evidence="2">The sequence shown here is derived from an EMBL/GenBank/DDBJ whole genome shotgun (WGS) entry which is preliminary data.</text>
</comment>
<feature type="region of interest" description="Disordered" evidence="1">
    <location>
        <begin position="169"/>
        <end position="194"/>
    </location>
</feature>
<name>A0AAW0GWH4_9APHY</name>
<reference evidence="2 3" key="1">
    <citation type="submission" date="2022-09" db="EMBL/GenBank/DDBJ databases">
        <authorList>
            <person name="Palmer J.M."/>
        </authorList>
    </citation>
    <scope>NUCLEOTIDE SEQUENCE [LARGE SCALE GENOMIC DNA]</scope>
    <source>
        <strain evidence="2 3">DSM 7382</strain>
    </source>
</reference>
<evidence type="ECO:0000313" key="3">
    <source>
        <dbReference type="Proteomes" id="UP001385951"/>
    </source>
</evidence>
<accession>A0AAW0GWH4</accession>
<keyword evidence="3" id="KW-1185">Reference proteome</keyword>
<sequence length="280" mass="32094">MSMGFRIAKRVQNTTLQRRVRPRQDDGPSSYSFNTHQVSEVHTRGKQLEENSKVDERIRTSLAGLHKDTRDLLTGGISYGNDDAQDDAGGNDVRMEFDPSAWEDVPEDVEEGEVFWHAIRAASVLQWRNRGRRYRCERSWKTRRDQHFKSWEQVHVNVVDTYLAWKRSSPADASSNTPPSPPSDPRSNLSSDPPLGVPYTIQIYDIFTLEDKYTVYRPHTSTSPAIDFAHHGYLVKTPIEPTVGVSFRTLNLFHRIRLRKPSFSVEAFTKVVCDHYGVGM</sequence>
<evidence type="ECO:0000313" key="2">
    <source>
        <dbReference type="EMBL" id="KAK7696629.1"/>
    </source>
</evidence>
<dbReference type="AlphaFoldDB" id="A0AAW0GWH4"/>
<evidence type="ECO:0000256" key="1">
    <source>
        <dbReference type="SAM" id="MobiDB-lite"/>
    </source>
</evidence>
<gene>
    <name evidence="2" type="ORF">QCA50_001287</name>
</gene>
<feature type="compositionally biased region" description="Low complexity" evidence="1">
    <location>
        <begin position="185"/>
        <end position="194"/>
    </location>
</feature>
<feature type="region of interest" description="Disordered" evidence="1">
    <location>
        <begin position="17"/>
        <end position="47"/>
    </location>
</feature>
<organism evidence="2 3">
    <name type="scientific">Cerrena zonata</name>
    <dbReference type="NCBI Taxonomy" id="2478898"/>
    <lineage>
        <taxon>Eukaryota</taxon>
        <taxon>Fungi</taxon>
        <taxon>Dikarya</taxon>
        <taxon>Basidiomycota</taxon>
        <taxon>Agaricomycotina</taxon>
        <taxon>Agaricomycetes</taxon>
        <taxon>Polyporales</taxon>
        <taxon>Cerrenaceae</taxon>
        <taxon>Cerrena</taxon>
    </lineage>
</organism>
<proteinExistence type="predicted"/>
<feature type="compositionally biased region" description="Polar residues" evidence="1">
    <location>
        <begin position="27"/>
        <end position="38"/>
    </location>
</feature>
<dbReference type="Proteomes" id="UP001385951">
    <property type="component" value="Unassembled WGS sequence"/>
</dbReference>